<accession>A0AAV5VWV3</accession>
<name>A0AAV5VWV3_9BILA</name>
<feature type="non-terminal residue" evidence="1">
    <location>
        <position position="74"/>
    </location>
</feature>
<gene>
    <name evidence="1" type="ORF">PFISCL1PPCAC_13506</name>
</gene>
<proteinExistence type="predicted"/>
<keyword evidence="2" id="KW-1185">Reference proteome</keyword>
<comment type="caution">
    <text evidence="1">The sequence shown here is derived from an EMBL/GenBank/DDBJ whole genome shotgun (WGS) entry which is preliminary data.</text>
</comment>
<sequence>PSVSSAQCLYPTVTWTSIPAERVPCSTSLTTSCRKCRFERFSLFLNRARGELEKIQVERRPNISQNDSKNDQTE</sequence>
<organism evidence="1 2">
    <name type="scientific">Pristionchus fissidentatus</name>
    <dbReference type="NCBI Taxonomy" id="1538716"/>
    <lineage>
        <taxon>Eukaryota</taxon>
        <taxon>Metazoa</taxon>
        <taxon>Ecdysozoa</taxon>
        <taxon>Nematoda</taxon>
        <taxon>Chromadorea</taxon>
        <taxon>Rhabditida</taxon>
        <taxon>Rhabditina</taxon>
        <taxon>Diplogasteromorpha</taxon>
        <taxon>Diplogasteroidea</taxon>
        <taxon>Neodiplogasteridae</taxon>
        <taxon>Pristionchus</taxon>
    </lineage>
</organism>
<evidence type="ECO:0000313" key="1">
    <source>
        <dbReference type="EMBL" id="GMT22209.1"/>
    </source>
</evidence>
<dbReference type="EMBL" id="BTSY01000004">
    <property type="protein sequence ID" value="GMT22209.1"/>
    <property type="molecule type" value="Genomic_DNA"/>
</dbReference>
<protein>
    <submittedName>
        <fullName evidence="1">Uncharacterized protein</fullName>
    </submittedName>
</protein>
<reference evidence="1" key="1">
    <citation type="submission" date="2023-10" db="EMBL/GenBank/DDBJ databases">
        <title>Genome assembly of Pristionchus species.</title>
        <authorList>
            <person name="Yoshida K."/>
            <person name="Sommer R.J."/>
        </authorList>
    </citation>
    <scope>NUCLEOTIDE SEQUENCE</scope>
    <source>
        <strain evidence="1">RS5133</strain>
    </source>
</reference>
<dbReference type="Proteomes" id="UP001432322">
    <property type="component" value="Unassembled WGS sequence"/>
</dbReference>
<feature type="non-terminal residue" evidence="1">
    <location>
        <position position="1"/>
    </location>
</feature>
<dbReference type="AlphaFoldDB" id="A0AAV5VWV3"/>
<evidence type="ECO:0000313" key="2">
    <source>
        <dbReference type="Proteomes" id="UP001432322"/>
    </source>
</evidence>